<protein>
    <submittedName>
        <fullName evidence="1">Uncharacterized protein</fullName>
    </submittedName>
</protein>
<evidence type="ECO:0000313" key="1">
    <source>
        <dbReference type="EMBL" id="PIL34182.1"/>
    </source>
</evidence>
<dbReference type="EMBL" id="AYKW01000006">
    <property type="protein sequence ID" value="PIL34182.1"/>
    <property type="molecule type" value="Genomic_DNA"/>
</dbReference>
<keyword evidence="2" id="KW-1185">Reference proteome</keyword>
<evidence type="ECO:0000313" key="2">
    <source>
        <dbReference type="Proteomes" id="UP000230002"/>
    </source>
</evidence>
<comment type="caution">
    <text evidence="1">The sequence shown here is derived from an EMBL/GenBank/DDBJ whole genome shotgun (WGS) entry which is preliminary data.</text>
</comment>
<dbReference type="Proteomes" id="UP000230002">
    <property type="component" value="Unassembled WGS sequence"/>
</dbReference>
<dbReference type="AlphaFoldDB" id="A0A2G8SKA0"/>
<organism evidence="1 2">
    <name type="scientific">Ganoderma sinense ZZ0214-1</name>
    <dbReference type="NCBI Taxonomy" id="1077348"/>
    <lineage>
        <taxon>Eukaryota</taxon>
        <taxon>Fungi</taxon>
        <taxon>Dikarya</taxon>
        <taxon>Basidiomycota</taxon>
        <taxon>Agaricomycotina</taxon>
        <taxon>Agaricomycetes</taxon>
        <taxon>Polyporales</taxon>
        <taxon>Polyporaceae</taxon>
        <taxon>Ganoderma</taxon>
    </lineage>
</organism>
<name>A0A2G8SKA0_9APHY</name>
<sequence length="108" mass="12183">MIHDGEDALFVDMTLCLDAWKRSLWLRESRSVVMALGYLELSSKALPLPLLHAHAPLVDVNPHLVLRAVVVEEARDLDLTLWNRAIQAQEEVGARKRADRATETQNTT</sequence>
<accession>A0A2G8SKA0</accession>
<gene>
    <name evidence="1" type="ORF">GSI_03893</name>
</gene>
<dbReference type="OrthoDB" id="3258172at2759"/>
<reference evidence="1 2" key="1">
    <citation type="journal article" date="2015" name="Sci. Rep.">
        <title>Chromosome-level genome map provides insights into diverse defense mechanisms in the medicinal fungus Ganoderma sinense.</title>
        <authorList>
            <person name="Zhu Y."/>
            <person name="Xu J."/>
            <person name="Sun C."/>
            <person name="Zhou S."/>
            <person name="Xu H."/>
            <person name="Nelson D.R."/>
            <person name="Qian J."/>
            <person name="Song J."/>
            <person name="Luo H."/>
            <person name="Xiang L."/>
            <person name="Li Y."/>
            <person name="Xu Z."/>
            <person name="Ji A."/>
            <person name="Wang L."/>
            <person name="Lu S."/>
            <person name="Hayward A."/>
            <person name="Sun W."/>
            <person name="Li X."/>
            <person name="Schwartz D.C."/>
            <person name="Wang Y."/>
            <person name="Chen S."/>
        </authorList>
    </citation>
    <scope>NUCLEOTIDE SEQUENCE [LARGE SCALE GENOMIC DNA]</scope>
    <source>
        <strain evidence="1 2">ZZ0214-1</strain>
    </source>
</reference>
<proteinExistence type="predicted"/>